<dbReference type="AlphaFoldDB" id="H7FUR5"/>
<evidence type="ECO:0000313" key="2">
    <source>
        <dbReference type="EMBL" id="EIA07754.1"/>
    </source>
</evidence>
<dbReference type="Proteomes" id="UP000005566">
    <property type="component" value="Unassembled WGS sequence"/>
</dbReference>
<feature type="transmembrane region" description="Helical" evidence="1">
    <location>
        <begin position="74"/>
        <end position="94"/>
    </location>
</feature>
<dbReference type="STRING" id="1086011.HJ01_02913"/>
<name>H7FUR5_FLAFP</name>
<dbReference type="EMBL" id="AHKF01000021">
    <property type="protein sequence ID" value="EIA07754.1"/>
    <property type="molecule type" value="Genomic_DNA"/>
</dbReference>
<protein>
    <recommendedName>
        <fullName evidence="4">DUF5362 domain-containing protein</fullName>
    </recommendedName>
</protein>
<feature type="transmembrane region" description="Helical" evidence="1">
    <location>
        <begin position="128"/>
        <end position="153"/>
    </location>
</feature>
<evidence type="ECO:0000256" key="1">
    <source>
        <dbReference type="SAM" id="Phobius"/>
    </source>
</evidence>
<reference evidence="2 3" key="1">
    <citation type="journal article" date="2014" name="Acta Crystallogr. D">
        <title>Structure-based characterization and antifreeze properties of a hyperactive ice-binding protein from the Antarctic bacterium Flavobacterium frigoris PS1.</title>
        <authorList>
            <person name="Do H."/>
            <person name="Kim S.J."/>
            <person name="Kim H.J."/>
            <person name="Lee J.H."/>
        </authorList>
    </citation>
    <scope>NUCLEOTIDE SEQUENCE [LARGE SCALE GENOMIC DNA]</scope>
    <source>
        <strain evidence="2 3">PS1</strain>
    </source>
</reference>
<proteinExistence type="predicted"/>
<comment type="caution">
    <text evidence="2">The sequence shown here is derived from an EMBL/GenBank/DDBJ whole genome shotgun (WGS) entry which is preliminary data.</text>
</comment>
<keyword evidence="1" id="KW-0472">Membrane</keyword>
<feature type="transmembrane region" description="Helical" evidence="1">
    <location>
        <begin position="28"/>
        <end position="54"/>
    </location>
</feature>
<keyword evidence="3" id="KW-1185">Reference proteome</keyword>
<accession>H7FUR5</accession>
<dbReference type="OrthoDB" id="1121797at2"/>
<dbReference type="PATRIC" id="fig|1086011.3.peg.2853"/>
<gene>
    <name evidence="2" type="ORF">HJ01_02913</name>
</gene>
<dbReference type="RefSeq" id="WP_007139090.1">
    <property type="nucleotide sequence ID" value="NZ_AHKF01000021.1"/>
</dbReference>
<evidence type="ECO:0008006" key="4">
    <source>
        <dbReference type="Google" id="ProtNLM"/>
    </source>
</evidence>
<evidence type="ECO:0000313" key="3">
    <source>
        <dbReference type="Proteomes" id="UP000005566"/>
    </source>
</evidence>
<organism evidence="2 3">
    <name type="scientific">Flavobacterium frigoris (strain PS1)</name>
    <dbReference type="NCBI Taxonomy" id="1086011"/>
    <lineage>
        <taxon>Bacteria</taxon>
        <taxon>Pseudomonadati</taxon>
        <taxon>Bacteroidota</taxon>
        <taxon>Flavobacteriia</taxon>
        <taxon>Flavobacteriales</taxon>
        <taxon>Flavobacteriaceae</taxon>
        <taxon>Flavobacterium</taxon>
    </lineage>
</organism>
<sequence>MEEITLQENSKFYLNEESKGFLKETAKWAYFLSILGFVGVGLMLLLAVFIGTIFSKLDSMGGDAAMLQRMGGGFISLIYIAIAVLYFFPVYYLFQFSSKMKAAFKNDDNDKLNESFSFLKSHYKFMGILALVFVILYGFIFLFTILIGGIAFLS</sequence>
<keyword evidence="1" id="KW-0812">Transmembrane</keyword>
<dbReference type="Pfam" id="PF17319">
    <property type="entry name" value="DUF5362"/>
    <property type="match status" value="1"/>
</dbReference>
<dbReference type="InterPro" id="IPR035287">
    <property type="entry name" value="DUF5362"/>
</dbReference>
<keyword evidence="1" id="KW-1133">Transmembrane helix</keyword>
<dbReference type="eggNOG" id="ENOG50331AC">
    <property type="taxonomic scope" value="Bacteria"/>
</dbReference>